<feature type="region of interest" description="Disordered" evidence="1">
    <location>
        <begin position="1"/>
        <end position="49"/>
    </location>
</feature>
<keyword evidence="2" id="KW-0472">Membrane</keyword>
<dbReference type="Pfam" id="PF20088">
    <property type="entry name" value="DUF6480"/>
    <property type="match status" value="1"/>
</dbReference>
<evidence type="ECO:0000256" key="2">
    <source>
        <dbReference type="SAM" id="Phobius"/>
    </source>
</evidence>
<dbReference type="AlphaFoldDB" id="A0A4R4YUZ8"/>
<dbReference type="Proteomes" id="UP000294947">
    <property type="component" value="Unassembled WGS sequence"/>
</dbReference>
<name>A0A4R4YUZ8_9PSEU</name>
<feature type="transmembrane region" description="Helical" evidence="2">
    <location>
        <begin position="55"/>
        <end position="80"/>
    </location>
</feature>
<evidence type="ECO:0000256" key="1">
    <source>
        <dbReference type="SAM" id="MobiDB-lite"/>
    </source>
</evidence>
<dbReference type="OrthoDB" id="4381799at2"/>
<reference evidence="3 4" key="1">
    <citation type="submission" date="2019-03" db="EMBL/GenBank/DDBJ databases">
        <title>Draft genome sequences of novel Actinobacteria.</title>
        <authorList>
            <person name="Sahin N."/>
            <person name="Ay H."/>
            <person name="Saygin H."/>
        </authorList>
    </citation>
    <scope>NUCLEOTIDE SEQUENCE [LARGE SCALE GENOMIC DNA]</scope>
    <source>
        <strain evidence="3 4">7K502</strain>
    </source>
</reference>
<dbReference type="RefSeq" id="WP_132488282.1">
    <property type="nucleotide sequence ID" value="NZ_SMKW01000031.1"/>
</dbReference>
<evidence type="ECO:0000313" key="4">
    <source>
        <dbReference type="Proteomes" id="UP000294947"/>
    </source>
</evidence>
<sequence length="82" mass="8579">MSTRGSHEPPDPDPDRTPGLEQGGSVPPGETPPESASATEGLSYKTKPSARPTKWIWLIAIAVVVVLVAAFFISFGAGLLGY</sequence>
<keyword evidence="4" id="KW-1185">Reference proteome</keyword>
<proteinExistence type="predicted"/>
<keyword evidence="2" id="KW-1133">Transmembrane helix</keyword>
<comment type="caution">
    <text evidence="3">The sequence shown here is derived from an EMBL/GenBank/DDBJ whole genome shotgun (WGS) entry which is preliminary data.</text>
</comment>
<protein>
    <submittedName>
        <fullName evidence="3">Uncharacterized protein</fullName>
    </submittedName>
</protein>
<keyword evidence="2" id="KW-0812">Transmembrane</keyword>
<gene>
    <name evidence="3" type="ORF">E1288_22865</name>
</gene>
<accession>A0A4R4YUZ8</accession>
<dbReference type="EMBL" id="SMKW01000031">
    <property type="protein sequence ID" value="TDD48139.1"/>
    <property type="molecule type" value="Genomic_DNA"/>
</dbReference>
<dbReference type="InterPro" id="IPR045512">
    <property type="entry name" value="DUF6480"/>
</dbReference>
<organism evidence="3 4">
    <name type="scientific">Saccharopolyspora elongata</name>
    <dbReference type="NCBI Taxonomy" id="2530387"/>
    <lineage>
        <taxon>Bacteria</taxon>
        <taxon>Bacillati</taxon>
        <taxon>Actinomycetota</taxon>
        <taxon>Actinomycetes</taxon>
        <taxon>Pseudonocardiales</taxon>
        <taxon>Pseudonocardiaceae</taxon>
        <taxon>Saccharopolyspora</taxon>
    </lineage>
</organism>
<evidence type="ECO:0000313" key="3">
    <source>
        <dbReference type="EMBL" id="TDD48139.1"/>
    </source>
</evidence>
<feature type="compositionally biased region" description="Basic and acidic residues" evidence="1">
    <location>
        <begin position="1"/>
        <end position="18"/>
    </location>
</feature>